<dbReference type="InterPro" id="IPR049159">
    <property type="entry name" value="PF0610-like_wHTH_N"/>
</dbReference>
<dbReference type="Gene3D" id="2.20.28.10">
    <property type="match status" value="1"/>
</dbReference>
<gene>
    <name evidence="3" type="ORF">DFR85_01455</name>
</gene>
<dbReference type="Pfam" id="PF21476">
    <property type="entry name" value="PF0610-like_N"/>
    <property type="match status" value="1"/>
</dbReference>
<accession>A0A2U9IBU6</accession>
<organism evidence="3 4">
    <name type="scientific">Acidianus brierleyi</name>
    <dbReference type="NCBI Taxonomy" id="41673"/>
    <lineage>
        <taxon>Archaea</taxon>
        <taxon>Thermoproteota</taxon>
        <taxon>Thermoprotei</taxon>
        <taxon>Sulfolobales</taxon>
        <taxon>Sulfolobaceae</taxon>
        <taxon>Acidianus</taxon>
    </lineage>
</organism>
<dbReference type="InterPro" id="IPR038767">
    <property type="entry name" value="PF0610-like"/>
</dbReference>
<dbReference type="KEGG" id="abri:DFR85_01455"/>
<feature type="domain" description="PF0610-like rubredoxin-like zinc beta-ribbon C-terminal" evidence="2">
    <location>
        <begin position="64"/>
        <end position="103"/>
    </location>
</feature>
<dbReference type="PANTHER" id="PTHR40663">
    <property type="match status" value="1"/>
</dbReference>
<evidence type="ECO:0000259" key="2">
    <source>
        <dbReference type="Pfam" id="PF23470"/>
    </source>
</evidence>
<dbReference type="Gene3D" id="1.10.10.10">
    <property type="entry name" value="Winged helix-like DNA-binding domain superfamily/Winged helix DNA-binding domain"/>
    <property type="match status" value="1"/>
</dbReference>
<dbReference type="EMBL" id="CP029289">
    <property type="protein sequence ID" value="AWR93473.1"/>
    <property type="molecule type" value="Genomic_DNA"/>
</dbReference>
<evidence type="ECO:0000259" key="1">
    <source>
        <dbReference type="Pfam" id="PF21476"/>
    </source>
</evidence>
<dbReference type="SUPFAM" id="SSF46785">
    <property type="entry name" value="Winged helix' DNA-binding domain"/>
    <property type="match status" value="1"/>
</dbReference>
<protein>
    <submittedName>
        <fullName evidence="3">Transcriptional regulator</fullName>
    </submittedName>
</protein>
<evidence type="ECO:0000313" key="3">
    <source>
        <dbReference type="EMBL" id="AWR93473.1"/>
    </source>
</evidence>
<sequence>MLLNTEFLTTREKVFLLLKYSEDPLTAKDIMKALDIKKEKEVYDHIYHLAKSAKRKNYVVILFPPKCENCGYIFSIDMPKKPSKCPICKSERIIPPKFLIREK</sequence>
<dbReference type="PANTHER" id="PTHR40663:SF2">
    <property type="entry name" value="TRANSCRIPTIONAL REGULATOR"/>
    <property type="match status" value="1"/>
</dbReference>
<dbReference type="Proteomes" id="UP000248044">
    <property type="component" value="Chromosome"/>
</dbReference>
<evidence type="ECO:0000313" key="4">
    <source>
        <dbReference type="Proteomes" id="UP000248044"/>
    </source>
</evidence>
<dbReference type="InterPro" id="IPR036390">
    <property type="entry name" value="WH_DNA-bd_sf"/>
</dbReference>
<proteinExistence type="predicted"/>
<dbReference type="Pfam" id="PF23470">
    <property type="entry name" value="Zn_ribbon_PF0610"/>
    <property type="match status" value="1"/>
</dbReference>
<reference evidence="3 4" key="1">
    <citation type="submission" date="2018-05" db="EMBL/GenBank/DDBJ databases">
        <title>Complete Genome Sequences of Extremely Thermoacidophilic, Metal-Mobilizing Type-Strain Members of the Archaeal Family Sulfolobaceae: Acidianus brierleyi DSM-1651T, Acidianus sulfidivorans DSM-18786T, Metallosphaera hakonensis DSM-7519T, and Metallosphaera prunae DSM-10039T.</title>
        <authorList>
            <person name="Counts J.A."/>
            <person name="Kelly R.M."/>
        </authorList>
    </citation>
    <scope>NUCLEOTIDE SEQUENCE [LARGE SCALE GENOMIC DNA]</scope>
    <source>
        <strain evidence="3 4">DSM 1651</strain>
    </source>
</reference>
<dbReference type="InterPro" id="IPR057022">
    <property type="entry name" value="PF0610-like_Zn_ribbon_C"/>
</dbReference>
<keyword evidence="4" id="KW-1185">Reference proteome</keyword>
<feature type="domain" description="PF0610-like winged HTH N-terminal" evidence="1">
    <location>
        <begin position="9"/>
        <end position="60"/>
    </location>
</feature>
<dbReference type="InterPro" id="IPR036388">
    <property type="entry name" value="WH-like_DNA-bd_sf"/>
</dbReference>
<dbReference type="AlphaFoldDB" id="A0A2U9IBU6"/>
<name>A0A2U9IBU6_9CREN</name>